<dbReference type="InterPro" id="IPR018247">
    <property type="entry name" value="EF_Hand_1_Ca_BS"/>
</dbReference>
<dbReference type="SMART" id="SM00054">
    <property type="entry name" value="EFh"/>
    <property type="match status" value="2"/>
</dbReference>
<evidence type="ECO:0000256" key="2">
    <source>
        <dbReference type="SAM" id="SignalP"/>
    </source>
</evidence>
<accession>A0ABD3NJY4</accession>
<reference evidence="4 5" key="1">
    <citation type="submission" date="2024-10" db="EMBL/GenBank/DDBJ databases">
        <title>Updated reference genomes for cyclostephanoid diatoms.</title>
        <authorList>
            <person name="Roberts W.R."/>
            <person name="Alverson A.J."/>
        </authorList>
    </citation>
    <scope>NUCLEOTIDE SEQUENCE [LARGE SCALE GENOMIC DNA]</scope>
    <source>
        <strain evidence="4 5">AJA010-31</strain>
    </source>
</reference>
<dbReference type="InterPro" id="IPR011992">
    <property type="entry name" value="EF-hand-dom_pair"/>
</dbReference>
<feature type="domain" description="EF-hand" evidence="3">
    <location>
        <begin position="183"/>
        <end position="218"/>
    </location>
</feature>
<evidence type="ECO:0000259" key="3">
    <source>
        <dbReference type="PROSITE" id="PS50222"/>
    </source>
</evidence>
<dbReference type="SUPFAM" id="SSF56281">
    <property type="entry name" value="Metallo-hydrolase/oxidoreductase"/>
    <property type="match status" value="1"/>
</dbReference>
<dbReference type="InterPro" id="IPR036866">
    <property type="entry name" value="RibonucZ/Hydroxyglut_hydro"/>
</dbReference>
<protein>
    <recommendedName>
        <fullName evidence="3">EF-hand domain-containing protein</fullName>
    </recommendedName>
</protein>
<comment type="caution">
    <text evidence="4">The sequence shown here is derived from an EMBL/GenBank/DDBJ whole genome shotgun (WGS) entry which is preliminary data.</text>
</comment>
<gene>
    <name evidence="4" type="ORF">ACHAWO_001273</name>
</gene>
<organism evidence="4 5">
    <name type="scientific">Cyclotella atomus</name>
    <dbReference type="NCBI Taxonomy" id="382360"/>
    <lineage>
        <taxon>Eukaryota</taxon>
        <taxon>Sar</taxon>
        <taxon>Stramenopiles</taxon>
        <taxon>Ochrophyta</taxon>
        <taxon>Bacillariophyta</taxon>
        <taxon>Coscinodiscophyceae</taxon>
        <taxon>Thalassiosirophycidae</taxon>
        <taxon>Stephanodiscales</taxon>
        <taxon>Stephanodiscaceae</taxon>
        <taxon>Cyclotella</taxon>
    </lineage>
</organism>
<dbReference type="SUPFAM" id="SSF47473">
    <property type="entry name" value="EF-hand"/>
    <property type="match status" value="1"/>
</dbReference>
<evidence type="ECO:0000313" key="4">
    <source>
        <dbReference type="EMBL" id="KAL3775342.1"/>
    </source>
</evidence>
<dbReference type="PANTHER" id="PTHR46504">
    <property type="entry name" value="TRNASE Z TRZ1"/>
    <property type="match status" value="1"/>
</dbReference>
<dbReference type="EMBL" id="JALLPJ020001157">
    <property type="protein sequence ID" value="KAL3775342.1"/>
    <property type="molecule type" value="Genomic_DNA"/>
</dbReference>
<proteinExistence type="predicted"/>
<dbReference type="Proteomes" id="UP001530400">
    <property type="component" value="Unassembled WGS sequence"/>
</dbReference>
<keyword evidence="2" id="KW-0732">Signal</keyword>
<dbReference type="Gene3D" id="1.10.238.10">
    <property type="entry name" value="EF-hand"/>
    <property type="match status" value="1"/>
</dbReference>
<dbReference type="PANTHER" id="PTHR46504:SF2">
    <property type="entry name" value="TRNASE Z TRZ1"/>
    <property type="match status" value="1"/>
</dbReference>
<feature type="signal peptide" evidence="2">
    <location>
        <begin position="1"/>
        <end position="17"/>
    </location>
</feature>
<dbReference type="PROSITE" id="PS00018">
    <property type="entry name" value="EF_HAND_1"/>
    <property type="match status" value="1"/>
</dbReference>
<keyword evidence="1" id="KW-0106">Calcium</keyword>
<name>A0ABD3NJY4_9STRA</name>
<sequence length="611" mass="67082">MERIAFVMNVLVPCAVGFVHPLPCSPITCVTPISIARQFASKLQSTKEDEAVYTPPTWTTSTITPKELSPELQSSLQSLATTTLALLAGDETSASTLLGGASKKRHVIKQVFEAYDVCSSGTLSIEEAQCLFVDLARTIVTELAEGNVVKTSQSNNENERSEDMKAAQAHARRVLAEDEAGNTIDRVARKLLILADLDRDGKVNLGELAMLFETIFRANVDSDDEYADDKNKCVSTFPQPLRALAGSLQLLPPKESSSAPDAANRSALWNVGVAGDDHTLRCVVLEDGGKKSGLSLVGLGRSADASAYFLPELGIAFDAGLHVSSLQPRTVLLTHGHRDHIGALPVHNSHNALIMVPQSIQKLVHNFLIVEAQLNYGDPTQTEQQTIDALGTFDIRGVSDGMRIMLPKDKYSGSPTPIGIEVLTAPHKEGVPAVSYGVFRQKQRLKEEYAGMNNSELGAILRAKRETGAEDVSITENYDEGVLFYTGDTTITLLRERWKSILPKYKYVIHEVTFLGEFCTSSLVVLSFFCWFQALLILSIQLKLGPPSSELDSNVRNKGHTHYAQLHPWILAFPDTTFICVHWSLRYGKQDVLDFFDRNYGGVPKNVVLWL</sequence>
<evidence type="ECO:0000256" key="1">
    <source>
        <dbReference type="ARBA" id="ARBA00022837"/>
    </source>
</evidence>
<dbReference type="CDD" id="cd06262">
    <property type="entry name" value="metallo-hydrolase-like_MBL-fold"/>
    <property type="match status" value="1"/>
</dbReference>
<keyword evidence="5" id="KW-1185">Reference proteome</keyword>
<feature type="chain" id="PRO_5044843869" description="EF-hand domain-containing protein" evidence="2">
    <location>
        <begin position="18"/>
        <end position="611"/>
    </location>
</feature>
<dbReference type="PROSITE" id="PS50222">
    <property type="entry name" value="EF_HAND_2"/>
    <property type="match status" value="2"/>
</dbReference>
<feature type="domain" description="EF-hand" evidence="3">
    <location>
        <begin position="103"/>
        <end position="138"/>
    </location>
</feature>
<dbReference type="AlphaFoldDB" id="A0ABD3NJY4"/>
<evidence type="ECO:0000313" key="5">
    <source>
        <dbReference type="Proteomes" id="UP001530400"/>
    </source>
</evidence>
<dbReference type="Gene3D" id="3.60.15.10">
    <property type="entry name" value="Ribonuclease Z/Hydroxyacylglutathione hydrolase-like"/>
    <property type="match status" value="1"/>
</dbReference>
<dbReference type="InterPro" id="IPR002048">
    <property type="entry name" value="EF_hand_dom"/>
</dbReference>